<comment type="similarity">
    <text evidence="1">Belongs to the CWC16 family.</text>
</comment>
<dbReference type="GO" id="GO:0000398">
    <property type="term" value="P:mRNA splicing, via spliceosome"/>
    <property type="evidence" value="ECO:0007669"/>
    <property type="project" value="InterPro"/>
</dbReference>
<evidence type="ECO:0000313" key="6">
    <source>
        <dbReference type="EMBL" id="EDL92225.1"/>
    </source>
</evidence>
<dbReference type="Pfam" id="PF04502">
    <property type="entry name" value="Saf4_Yju2"/>
    <property type="match status" value="1"/>
</dbReference>
<evidence type="ECO:0000313" key="7">
    <source>
        <dbReference type="Proteomes" id="UP000234681"/>
    </source>
</evidence>
<gene>
    <name evidence="6" type="ORF">rCG_51630</name>
</gene>
<name>A6IY96_RAT</name>
<proteinExistence type="inferred from homology"/>
<dbReference type="PANTHER" id="PTHR12111">
    <property type="entry name" value="SPLICING FACTOR YJU2"/>
    <property type="match status" value="1"/>
</dbReference>
<evidence type="ECO:0000256" key="1">
    <source>
        <dbReference type="ARBA" id="ARBA00005595"/>
    </source>
</evidence>
<sequence length="78" mass="9340">MGERKGQNKYYPPDFNPEKHGSLNRYHNSHPLRERARKLSQGILIIRFEMPYNICKEIRCPLLVYLKTATVYLYIINE</sequence>
<comment type="function">
    <text evidence="3">May be involved in mRNA splicing.</text>
</comment>
<evidence type="ECO:0000256" key="4">
    <source>
        <dbReference type="ARBA" id="ARBA00041764"/>
    </source>
</evidence>
<feature type="region of interest" description="Disordered" evidence="5">
    <location>
        <begin position="1"/>
        <end position="24"/>
    </location>
</feature>
<dbReference type="EMBL" id="CH473972">
    <property type="protein sequence ID" value="EDL92225.1"/>
    <property type="molecule type" value="Genomic_DNA"/>
</dbReference>
<organism evidence="6 7">
    <name type="scientific">Rattus norvegicus</name>
    <name type="common">Rat</name>
    <dbReference type="NCBI Taxonomy" id="10116"/>
    <lineage>
        <taxon>Eukaryota</taxon>
        <taxon>Metazoa</taxon>
        <taxon>Chordata</taxon>
        <taxon>Craniata</taxon>
        <taxon>Vertebrata</taxon>
        <taxon>Euteleostomi</taxon>
        <taxon>Mammalia</taxon>
        <taxon>Eutheria</taxon>
        <taxon>Euarchontoglires</taxon>
        <taxon>Glires</taxon>
        <taxon>Rodentia</taxon>
        <taxon>Myomorpha</taxon>
        <taxon>Muroidea</taxon>
        <taxon>Muridae</taxon>
        <taxon>Murinae</taxon>
        <taxon>Rattus</taxon>
    </lineage>
</organism>
<protein>
    <recommendedName>
        <fullName evidence="2">Probable splicing factor YJU2B</fullName>
    </recommendedName>
    <alternativeName>
        <fullName evidence="4">Coiled-coil domain-containing protein 130</fullName>
    </alternativeName>
</protein>
<evidence type="ECO:0000256" key="2">
    <source>
        <dbReference type="ARBA" id="ARBA00029515"/>
    </source>
</evidence>
<evidence type="ECO:0000256" key="3">
    <source>
        <dbReference type="ARBA" id="ARBA00037140"/>
    </source>
</evidence>
<dbReference type="PANTHER" id="PTHR12111:SF2">
    <property type="entry name" value="SPLICING FACTOR YJU2B-RELATED"/>
    <property type="match status" value="1"/>
</dbReference>
<dbReference type="Proteomes" id="UP000234681">
    <property type="component" value="Chromosome 19"/>
</dbReference>
<accession>A6IY96</accession>
<evidence type="ECO:0000256" key="5">
    <source>
        <dbReference type="SAM" id="MobiDB-lite"/>
    </source>
</evidence>
<dbReference type="InterPro" id="IPR007590">
    <property type="entry name" value="Saf4/Yju2"/>
</dbReference>
<dbReference type="AlphaFoldDB" id="A6IY96"/>
<reference evidence="7" key="1">
    <citation type="submission" date="2005-09" db="EMBL/GenBank/DDBJ databases">
        <authorList>
            <person name="Mural R.J."/>
            <person name="Li P.W."/>
            <person name="Adams M.D."/>
            <person name="Amanatides P.G."/>
            <person name="Baden-Tillson H."/>
            <person name="Barnstead M."/>
            <person name="Chin S.H."/>
            <person name="Dew I."/>
            <person name="Evans C.A."/>
            <person name="Ferriera S."/>
            <person name="Flanigan M."/>
            <person name="Fosler C."/>
            <person name="Glodek A."/>
            <person name="Gu Z."/>
            <person name="Holt R.A."/>
            <person name="Jennings D."/>
            <person name="Kraft C.L."/>
            <person name="Lu F."/>
            <person name="Nguyen T."/>
            <person name="Nusskern D.R."/>
            <person name="Pfannkoch C.M."/>
            <person name="Sitter C."/>
            <person name="Sutton G.G."/>
            <person name="Venter J.C."/>
            <person name="Wang Z."/>
            <person name="Woodage T."/>
            <person name="Zheng X.H."/>
            <person name="Zhong F."/>
        </authorList>
    </citation>
    <scope>NUCLEOTIDE SEQUENCE [LARGE SCALE GENOMIC DNA]</scope>
    <source>
        <strain>BN</strain>
        <strain evidence="7">Sprague-Dawley</strain>
    </source>
</reference>